<dbReference type="PANTHER" id="PTHR37950:SF1">
    <property type="entry name" value="4-HYDROXYPHENYLACETATE CATABOLISM PROTEIN"/>
    <property type="match status" value="1"/>
</dbReference>
<dbReference type="InterPro" id="IPR014347">
    <property type="entry name" value="Tautomerase/MIF_sf"/>
</dbReference>
<dbReference type="AlphaFoldDB" id="A0A1A8TT89"/>
<dbReference type="RefSeq" id="WP_245659173.1">
    <property type="nucleotide sequence ID" value="NZ_FLOB01000027.1"/>
</dbReference>
<dbReference type="Gene3D" id="3.30.429.10">
    <property type="entry name" value="Macrophage Migration Inhibitory Factor"/>
    <property type="match status" value="1"/>
</dbReference>
<gene>
    <name evidence="1" type="primary">hpcD</name>
    <name evidence="1" type="ORF">MSP8886_04384</name>
</gene>
<dbReference type="EC" id="5.3.3.10" evidence="1"/>
<sequence>MQRDEALSAFFRLERNVMPHFIIEYSANLEEKIDFQPMFKAFHDYVISTGQFPIGGVRSRAIRLDHFRVADGREEFSLLNLNLKIGHGRSQELKQEVAENVFKILCDFMAPITDTSYCQISFELTELDPVLKFNKNNIHPLFK</sequence>
<name>A0A1A8TT89_9GAMM</name>
<dbReference type="Proteomes" id="UP000092544">
    <property type="component" value="Unassembled WGS sequence"/>
</dbReference>
<accession>A0A1A8TT89</accession>
<keyword evidence="2" id="KW-1185">Reference proteome</keyword>
<dbReference type="EMBL" id="FLOB01000027">
    <property type="protein sequence ID" value="SBS38086.1"/>
    <property type="molecule type" value="Genomic_DNA"/>
</dbReference>
<dbReference type="PANTHER" id="PTHR37950">
    <property type="entry name" value="4-HYDROXYPHENYLACETATE CATABOLISM PROTEIN"/>
    <property type="match status" value="1"/>
</dbReference>
<protein>
    <submittedName>
        <fullName evidence="1">5-carboxymethyl-2-hydroxymuconate Delta-isomerase</fullName>
        <ecNumber evidence="1">5.3.3.10</ecNumber>
    </submittedName>
</protein>
<evidence type="ECO:0000313" key="2">
    <source>
        <dbReference type="Proteomes" id="UP000092544"/>
    </source>
</evidence>
<dbReference type="STRING" id="1792290.MSP8886_04384"/>
<dbReference type="Pfam" id="PF02962">
    <property type="entry name" value="CHMI"/>
    <property type="match status" value="1"/>
</dbReference>
<organism evidence="1 2">
    <name type="scientific">Marinomonas spartinae</name>
    <dbReference type="NCBI Taxonomy" id="1792290"/>
    <lineage>
        <taxon>Bacteria</taxon>
        <taxon>Pseudomonadati</taxon>
        <taxon>Pseudomonadota</taxon>
        <taxon>Gammaproteobacteria</taxon>
        <taxon>Oceanospirillales</taxon>
        <taxon>Oceanospirillaceae</taxon>
        <taxon>Marinomonas</taxon>
    </lineage>
</organism>
<proteinExistence type="predicted"/>
<dbReference type="InterPro" id="IPR004220">
    <property type="entry name" value="5-COMe_2-OHmuconate_Isoase"/>
</dbReference>
<evidence type="ECO:0000313" key="1">
    <source>
        <dbReference type="EMBL" id="SBS38086.1"/>
    </source>
</evidence>
<reference evidence="1 2" key="1">
    <citation type="submission" date="2016-06" db="EMBL/GenBank/DDBJ databases">
        <authorList>
            <person name="Kjaerup R.B."/>
            <person name="Dalgaard T.S."/>
            <person name="Juul-Madsen H.R."/>
        </authorList>
    </citation>
    <scope>NUCLEOTIDE SEQUENCE [LARGE SCALE GENOMIC DNA]</scope>
    <source>
        <strain evidence="1 2">CECT 8886</strain>
    </source>
</reference>
<dbReference type="SUPFAM" id="SSF55331">
    <property type="entry name" value="Tautomerase/MIF"/>
    <property type="match status" value="1"/>
</dbReference>
<keyword evidence="1" id="KW-0413">Isomerase</keyword>
<dbReference type="CDD" id="cd00580">
    <property type="entry name" value="CHMI"/>
    <property type="match status" value="1"/>
</dbReference>
<dbReference type="GO" id="GO:0008704">
    <property type="term" value="F:5-carboxymethyl-2-hydroxymuconate delta-isomerase activity"/>
    <property type="evidence" value="ECO:0007669"/>
    <property type="project" value="UniProtKB-EC"/>
</dbReference>